<evidence type="ECO:0000256" key="1">
    <source>
        <dbReference type="SAM" id="Phobius"/>
    </source>
</evidence>
<feature type="transmembrane region" description="Helical" evidence="1">
    <location>
        <begin position="12"/>
        <end position="38"/>
    </location>
</feature>
<name>A0A1H7GNK0_HALLR</name>
<keyword evidence="1" id="KW-1133">Transmembrane helix</keyword>
<dbReference type="Proteomes" id="UP000183894">
    <property type="component" value="Unassembled WGS sequence"/>
</dbReference>
<gene>
    <name evidence="2" type="ORF">SAMN04488691_101354</name>
</gene>
<evidence type="ECO:0000313" key="3">
    <source>
        <dbReference type="Proteomes" id="UP000183894"/>
    </source>
</evidence>
<reference evidence="2 3" key="1">
    <citation type="submission" date="2016-10" db="EMBL/GenBank/DDBJ databases">
        <authorList>
            <person name="de Groot N.N."/>
        </authorList>
    </citation>
    <scope>NUCLEOTIDE SEQUENCE [LARGE SCALE GENOMIC DNA]</scope>
    <source>
        <strain evidence="2 3">CDM_5</strain>
    </source>
</reference>
<accession>A0A1H7GNK0</accession>
<keyword evidence="1" id="KW-0812">Transmembrane</keyword>
<proteinExistence type="predicted"/>
<dbReference type="Pfam" id="PF26262">
    <property type="entry name" value="DUF8066"/>
    <property type="match status" value="1"/>
</dbReference>
<dbReference type="EMBL" id="FOAD01000001">
    <property type="protein sequence ID" value="SEK39649.1"/>
    <property type="molecule type" value="Genomic_DNA"/>
</dbReference>
<evidence type="ECO:0000313" key="2">
    <source>
        <dbReference type="EMBL" id="SEK39649.1"/>
    </source>
</evidence>
<dbReference type="AlphaFoldDB" id="A0A1H7GNK0"/>
<dbReference type="InterPro" id="IPR058379">
    <property type="entry name" value="DUF8066"/>
</dbReference>
<sequence length="57" mass="6162">MLPLQVPGGPELLVIFLLYAVVGLLPVVAAVVGIYLLYKIRGDIERIADALEELDSL</sequence>
<organism evidence="2 3">
    <name type="scientific">Haloferax larsenii</name>
    <dbReference type="NCBI Taxonomy" id="302484"/>
    <lineage>
        <taxon>Archaea</taxon>
        <taxon>Methanobacteriati</taxon>
        <taxon>Methanobacteriota</taxon>
        <taxon>Stenosarchaea group</taxon>
        <taxon>Halobacteria</taxon>
        <taxon>Halobacteriales</taxon>
        <taxon>Haloferacaceae</taxon>
        <taxon>Haloferax</taxon>
    </lineage>
</organism>
<protein>
    <submittedName>
        <fullName evidence="2">Uncharacterized protein</fullName>
    </submittedName>
</protein>
<dbReference type="RefSeq" id="WP_170836859.1">
    <property type="nucleotide sequence ID" value="NZ_FOAD01000001.1"/>
</dbReference>
<keyword evidence="1" id="KW-0472">Membrane</keyword>